<keyword evidence="13" id="KW-1185">Reference proteome</keyword>
<dbReference type="PROSITE" id="PS50893">
    <property type="entry name" value="ABC_TRANSPORTER_2"/>
    <property type="match status" value="1"/>
</dbReference>
<evidence type="ECO:0000256" key="3">
    <source>
        <dbReference type="ARBA" id="ARBA00022475"/>
    </source>
</evidence>
<evidence type="ECO:0000256" key="4">
    <source>
        <dbReference type="ARBA" id="ARBA00022692"/>
    </source>
</evidence>
<comment type="subcellular location">
    <subcellularLocation>
        <location evidence="1">Cell membrane</location>
        <topology evidence="1">Multi-pass membrane protein</topology>
    </subcellularLocation>
</comment>
<dbReference type="InterPro" id="IPR039421">
    <property type="entry name" value="Type_1_exporter"/>
</dbReference>
<dbReference type="RefSeq" id="WP_239017422.1">
    <property type="nucleotide sequence ID" value="NZ_VMKO01000001.1"/>
</dbReference>
<dbReference type="InterPro" id="IPR003439">
    <property type="entry name" value="ABC_transporter-like_ATP-bd"/>
</dbReference>
<feature type="transmembrane region" description="Helical" evidence="9">
    <location>
        <begin position="20"/>
        <end position="42"/>
    </location>
</feature>
<evidence type="ECO:0000259" key="10">
    <source>
        <dbReference type="PROSITE" id="PS50893"/>
    </source>
</evidence>
<dbReference type="SMART" id="SM00382">
    <property type="entry name" value="AAA"/>
    <property type="match status" value="1"/>
</dbReference>
<dbReference type="InterPro" id="IPR017871">
    <property type="entry name" value="ABC_transporter-like_CS"/>
</dbReference>
<dbReference type="Proteomes" id="UP000292298">
    <property type="component" value="Unassembled WGS sequence"/>
</dbReference>
<evidence type="ECO:0000256" key="8">
    <source>
        <dbReference type="ARBA" id="ARBA00023136"/>
    </source>
</evidence>
<keyword evidence="6" id="KW-0067">ATP-binding</keyword>
<organism evidence="12 13">
    <name type="scientific">Spiribacter vilamensis</name>
    <dbReference type="NCBI Taxonomy" id="531306"/>
    <lineage>
        <taxon>Bacteria</taxon>
        <taxon>Pseudomonadati</taxon>
        <taxon>Pseudomonadota</taxon>
        <taxon>Gammaproteobacteria</taxon>
        <taxon>Chromatiales</taxon>
        <taxon>Ectothiorhodospiraceae</taxon>
        <taxon>Spiribacter</taxon>
    </lineage>
</organism>
<dbReference type="InterPro" id="IPR003593">
    <property type="entry name" value="AAA+_ATPase"/>
</dbReference>
<dbReference type="Pfam" id="PF00664">
    <property type="entry name" value="ABC_membrane"/>
    <property type="match status" value="1"/>
</dbReference>
<dbReference type="Pfam" id="PF00005">
    <property type="entry name" value="ABC_tran"/>
    <property type="match status" value="1"/>
</dbReference>
<dbReference type="EMBL" id="SHLI01000001">
    <property type="protein sequence ID" value="RZU98359.1"/>
    <property type="molecule type" value="Genomic_DNA"/>
</dbReference>
<dbReference type="SUPFAM" id="SSF90123">
    <property type="entry name" value="ABC transporter transmembrane region"/>
    <property type="match status" value="1"/>
</dbReference>
<dbReference type="PANTHER" id="PTHR24221">
    <property type="entry name" value="ATP-BINDING CASSETTE SUB-FAMILY B"/>
    <property type="match status" value="1"/>
</dbReference>
<evidence type="ECO:0000256" key="9">
    <source>
        <dbReference type="SAM" id="Phobius"/>
    </source>
</evidence>
<evidence type="ECO:0000313" key="13">
    <source>
        <dbReference type="Proteomes" id="UP000292298"/>
    </source>
</evidence>
<reference evidence="12 13" key="1">
    <citation type="submission" date="2019-02" db="EMBL/GenBank/DDBJ databases">
        <title>Genomic Encyclopedia of Type Strains, Phase IV (KMG-IV): sequencing the most valuable type-strain genomes for metagenomic binning, comparative biology and taxonomic classification.</title>
        <authorList>
            <person name="Goeker M."/>
        </authorList>
    </citation>
    <scope>NUCLEOTIDE SEQUENCE [LARGE SCALE GENOMIC DNA]</scope>
    <source>
        <strain evidence="12 13">DSM 21056</strain>
    </source>
</reference>
<dbReference type="PROSITE" id="PS50929">
    <property type="entry name" value="ABC_TM1F"/>
    <property type="match status" value="1"/>
</dbReference>
<keyword evidence="3" id="KW-1003">Cell membrane</keyword>
<feature type="transmembrane region" description="Helical" evidence="9">
    <location>
        <begin position="295"/>
        <end position="317"/>
    </location>
</feature>
<evidence type="ECO:0000256" key="5">
    <source>
        <dbReference type="ARBA" id="ARBA00022741"/>
    </source>
</evidence>
<keyword evidence="2" id="KW-0813">Transport</keyword>
<gene>
    <name evidence="12" type="ORF">EV698_0604</name>
</gene>
<sequence length="600" mass="65422">MLGKILFLLSRREKRRGALVLGMVIVMALLETAGVASVMPFLSVLSNPGVVESNPLLRRLYAMLGVESVDTFLVVLGASVFCLLIFSALFRTVTHFAMNRFIEMRRHSVSARLLETYLRQPYAFFLDRHSGDMAKNILSEVDQLVARVFRPAMLLVAYSVVVVSIVALLVVVSPVLAGIVALAIGSMYGLIYVAVRTPLGKIGRERARANQERFEAAGEALGGIKDIKLLGRENAYLQRFLRPSITQARNQSTTQTLAEVPKFLIEAVAMGGIIALTLGLMAIHGGVEGDGLGQVLPVLGLYALAAYRMLPAANHIYGGAARMRFGEAALDSAYNDLRYRAELCEIRGRMPAPMRPRYEVALDRISFTYPNATQPALEEIALTIPVGSSVGLVGSTGAGKTTLVDVLLGLLRPTEGALRVDGEPVTESNLRAWQGALGYVPQDIFLTDSTVTENIALGVPPAQIDHEQVERCARMAQVHDFIIRDMPDQYETMVGERGVRLSGGQRQRIGIARALYHDPSVLVFDEATSALDSVTEKAVMRAINDLHHEKTIILIAHRLTTVEHCDQVVLLEHGAVVARGGFEALRASSEKFREMAGARV</sequence>
<evidence type="ECO:0000256" key="6">
    <source>
        <dbReference type="ARBA" id="ARBA00022840"/>
    </source>
</evidence>
<protein>
    <submittedName>
        <fullName evidence="12">ABC-type bacteriocin/lantibiotic exporter with double-glycine peptidase domain</fullName>
    </submittedName>
</protein>
<dbReference type="InterPro" id="IPR036640">
    <property type="entry name" value="ABC1_TM_sf"/>
</dbReference>
<dbReference type="GO" id="GO:0034040">
    <property type="term" value="F:ATPase-coupled lipid transmembrane transporter activity"/>
    <property type="evidence" value="ECO:0007669"/>
    <property type="project" value="TreeGrafter"/>
</dbReference>
<evidence type="ECO:0000259" key="11">
    <source>
        <dbReference type="PROSITE" id="PS50929"/>
    </source>
</evidence>
<dbReference type="PROSITE" id="PS00211">
    <property type="entry name" value="ABC_TRANSPORTER_1"/>
    <property type="match status" value="1"/>
</dbReference>
<feature type="transmembrane region" description="Helical" evidence="9">
    <location>
        <begin position="263"/>
        <end position="283"/>
    </location>
</feature>
<proteinExistence type="predicted"/>
<dbReference type="InterPro" id="IPR011527">
    <property type="entry name" value="ABC1_TM_dom"/>
</dbReference>
<dbReference type="GO" id="GO:0005524">
    <property type="term" value="F:ATP binding"/>
    <property type="evidence" value="ECO:0007669"/>
    <property type="project" value="UniProtKB-KW"/>
</dbReference>
<dbReference type="FunFam" id="3.40.50.300:FF:000221">
    <property type="entry name" value="Multidrug ABC transporter ATP-binding protein"/>
    <property type="match status" value="1"/>
</dbReference>
<evidence type="ECO:0000313" key="12">
    <source>
        <dbReference type="EMBL" id="RZU98359.1"/>
    </source>
</evidence>
<dbReference type="Gene3D" id="1.20.1560.10">
    <property type="entry name" value="ABC transporter type 1, transmembrane domain"/>
    <property type="match status" value="1"/>
</dbReference>
<accession>A0A4Q8CZC1</accession>
<evidence type="ECO:0000256" key="1">
    <source>
        <dbReference type="ARBA" id="ARBA00004651"/>
    </source>
</evidence>
<dbReference type="PANTHER" id="PTHR24221:SF654">
    <property type="entry name" value="ATP-BINDING CASSETTE SUB-FAMILY B MEMBER 6"/>
    <property type="match status" value="1"/>
</dbReference>
<keyword evidence="5" id="KW-0547">Nucleotide-binding</keyword>
<feature type="domain" description="ABC transporter" evidence="10">
    <location>
        <begin position="360"/>
        <end position="598"/>
    </location>
</feature>
<name>A0A4Q8CZC1_9GAMM</name>
<keyword evidence="8 9" id="KW-0472">Membrane</keyword>
<feature type="transmembrane region" description="Helical" evidence="9">
    <location>
        <begin position="176"/>
        <end position="195"/>
    </location>
</feature>
<feature type="domain" description="ABC transmembrane type-1" evidence="11">
    <location>
        <begin position="56"/>
        <end position="318"/>
    </location>
</feature>
<comment type="caution">
    <text evidence="12">The sequence shown here is derived from an EMBL/GenBank/DDBJ whole genome shotgun (WGS) entry which is preliminary data.</text>
</comment>
<dbReference type="Gene3D" id="3.40.50.300">
    <property type="entry name" value="P-loop containing nucleotide triphosphate hydrolases"/>
    <property type="match status" value="1"/>
</dbReference>
<dbReference type="GO" id="GO:0140359">
    <property type="term" value="F:ABC-type transporter activity"/>
    <property type="evidence" value="ECO:0007669"/>
    <property type="project" value="InterPro"/>
</dbReference>
<dbReference type="AlphaFoldDB" id="A0A4Q8CZC1"/>
<evidence type="ECO:0000256" key="7">
    <source>
        <dbReference type="ARBA" id="ARBA00022989"/>
    </source>
</evidence>
<evidence type="ECO:0000256" key="2">
    <source>
        <dbReference type="ARBA" id="ARBA00022448"/>
    </source>
</evidence>
<feature type="transmembrane region" description="Helical" evidence="9">
    <location>
        <begin position="62"/>
        <end position="90"/>
    </location>
</feature>
<dbReference type="GO" id="GO:0005886">
    <property type="term" value="C:plasma membrane"/>
    <property type="evidence" value="ECO:0007669"/>
    <property type="project" value="UniProtKB-SubCell"/>
</dbReference>
<keyword evidence="4 9" id="KW-0812">Transmembrane</keyword>
<keyword evidence="7 9" id="KW-1133">Transmembrane helix</keyword>
<dbReference type="GO" id="GO:0016887">
    <property type="term" value="F:ATP hydrolysis activity"/>
    <property type="evidence" value="ECO:0007669"/>
    <property type="project" value="InterPro"/>
</dbReference>
<dbReference type="InterPro" id="IPR027417">
    <property type="entry name" value="P-loop_NTPase"/>
</dbReference>
<feature type="transmembrane region" description="Helical" evidence="9">
    <location>
        <begin position="152"/>
        <end position="170"/>
    </location>
</feature>
<dbReference type="SUPFAM" id="SSF52540">
    <property type="entry name" value="P-loop containing nucleoside triphosphate hydrolases"/>
    <property type="match status" value="1"/>
</dbReference>